<dbReference type="Pfam" id="PF01804">
    <property type="entry name" value="Penicil_amidase"/>
    <property type="match status" value="1"/>
</dbReference>
<keyword evidence="5" id="KW-0479">Metal-binding</keyword>
<evidence type="ECO:0000256" key="4">
    <source>
        <dbReference type="PIRSR" id="PIRSR001227-1"/>
    </source>
</evidence>
<dbReference type="Gene3D" id="1.10.1400.10">
    <property type="match status" value="1"/>
</dbReference>
<dbReference type="SUPFAM" id="SSF56235">
    <property type="entry name" value="N-terminal nucleophile aminohydrolases (Ntn hydrolases)"/>
    <property type="match status" value="1"/>
</dbReference>
<dbReference type="CDD" id="cd03747">
    <property type="entry name" value="Ntn_PGA_like"/>
    <property type="match status" value="1"/>
</dbReference>
<name>A0A6I4HZD6_9SPHI</name>
<feature type="active site" description="Nucleophile" evidence="4">
    <location>
        <position position="275"/>
    </location>
</feature>
<dbReference type="InterPro" id="IPR002692">
    <property type="entry name" value="S45"/>
</dbReference>
<comment type="cofactor">
    <cofactor evidence="5">
        <name>Ca(2+)</name>
        <dbReference type="ChEBI" id="CHEBI:29108"/>
    </cofactor>
    <text evidence="5">Binds 1 Ca(2+) ion per dimer.</text>
</comment>
<evidence type="ECO:0000256" key="3">
    <source>
        <dbReference type="ARBA" id="ARBA00023145"/>
    </source>
</evidence>
<evidence type="ECO:0000313" key="6">
    <source>
        <dbReference type="EMBL" id="QQL48632.1"/>
    </source>
</evidence>
<evidence type="ECO:0000256" key="1">
    <source>
        <dbReference type="ARBA" id="ARBA00006586"/>
    </source>
</evidence>
<dbReference type="Proteomes" id="UP000429232">
    <property type="component" value="Chromosome"/>
</dbReference>
<dbReference type="RefSeq" id="WP_157525303.1">
    <property type="nucleotide sequence ID" value="NZ_CP066775.1"/>
</dbReference>
<dbReference type="InterPro" id="IPR029055">
    <property type="entry name" value="Ntn_hydrolases_N"/>
</dbReference>
<dbReference type="AlphaFoldDB" id="A0A6I4HZD6"/>
<dbReference type="KEGG" id="mgik:GO620_010605"/>
<reference evidence="6 7" key="1">
    <citation type="submission" date="2020-12" db="EMBL/GenBank/DDBJ databases">
        <title>HMF7856_wgs.fasta genome submission.</title>
        <authorList>
            <person name="Kang H."/>
            <person name="Kim H."/>
            <person name="Joh K."/>
        </authorList>
    </citation>
    <scope>NUCLEOTIDE SEQUENCE [LARGE SCALE GENOMIC DNA]</scope>
    <source>
        <strain evidence="6 7">HMF7856</strain>
    </source>
</reference>
<evidence type="ECO:0000256" key="2">
    <source>
        <dbReference type="ARBA" id="ARBA00022801"/>
    </source>
</evidence>
<dbReference type="PANTHER" id="PTHR34218">
    <property type="entry name" value="PEPTIDASE S45 PENICILLIN AMIDASE"/>
    <property type="match status" value="1"/>
</dbReference>
<dbReference type="InterPro" id="IPR043147">
    <property type="entry name" value="Penicillin_amidase_A-knob"/>
</dbReference>
<feature type="binding site" evidence="5">
    <location>
        <position position="350"/>
    </location>
    <ligand>
        <name>Ca(2+)</name>
        <dbReference type="ChEBI" id="CHEBI:29108"/>
    </ligand>
</feature>
<dbReference type="InterPro" id="IPR043146">
    <property type="entry name" value="Penicillin_amidase_N_B-knob"/>
</dbReference>
<sequence>MKLFKAIVSVALTLILIWALQTKFGSLPPIGKFLNPCNGFWYNAESKHILPNENLNIPGLKKPVLIKYDERMVPHIFAQNNHDLYLAQGYVTARDRLWQLDIQTRSASGRLSEVVGPKALDKDRYQRRSGMVYGAERTVAEMAKDPQTADVVNAYTEGINSYIRTLTPRDYPIEFKLLDYAPEEWKPIDCAFLLKLMTQNLAGGSQSFAMTNTLEAYGAEVMKELFPDHEFRENPVIPAATPWDFKPVAIPKPSHHFIAQQSNIKPPEKVDGIGSNNWVVAGSKTANGYPILANDPHLHLSLPAIWYRIQLSAPGVNVNGVSIPGAPNVIIGYNNNVSWGFTNVDADVLDWYQIKFKDASKNEYWYNNRWNKTTRRIEEIKVRGQKTVYDTVIYTHHGPVVFDNIKQRPEQANDVPVGAAMRWIGHDAGNELKTFILLNRAKNYADYRKALTYYAAPAQNFVFASIDKDIALSPNGRFPLKYPDQGKYILDGTDDADDWHGYIPADQNPIARNPAQGYLVSANQSSVAASYPYYINWQQTNYERAERLNTRLNSMTHVTVDSMRMLQTDNYSIMARDILPTFIAMTDASKLKGDQLKAFNLVSKWNKRYNADEVGATVFNFWWKYFYQFTWNDEFAKKGTNYATPSRTKTLELVLKDPNSKWFDDKNTPAKENCADMVRKALAEAVSQLHKKFGPMGDKWQWGLVKETAVNHMGNIPGMGSGIFKAGGWHNIVNALGDDHGPSWRMVVQVGPQVEGYGIYPGGQSGNPGSYYYDDMLQTWRDGKLDKLLFMQSANDAPSKIKSTITLKAK</sequence>
<proteinExistence type="inferred from homology"/>
<dbReference type="PANTHER" id="PTHR34218:SF4">
    <property type="entry name" value="ACYL-HOMOSERINE LACTONE ACYLASE QUIP"/>
    <property type="match status" value="1"/>
</dbReference>
<dbReference type="InterPro" id="IPR014395">
    <property type="entry name" value="Pen/GL7ACA/AHL_acylase"/>
</dbReference>
<dbReference type="InterPro" id="IPR023343">
    <property type="entry name" value="Penicillin_amidase_dom1"/>
</dbReference>
<dbReference type="GO" id="GO:0017000">
    <property type="term" value="P:antibiotic biosynthetic process"/>
    <property type="evidence" value="ECO:0007669"/>
    <property type="project" value="InterPro"/>
</dbReference>
<evidence type="ECO:0000256" key="5">
    <source>
        <dbReference type="PIRSR" id="PIRSR001227-2"/>
    </source>
</evidence>
<keyword evidence="2" id="KW-0378">Hydrolase</keyword>
<gene>
    <name evidence="6" type="ORF">GO620_010605</name>
</gene>
<dbReference type="GO" id="GO:0046872">
    <property type="term" value="F:metal ion binding"/>
    <property type="evidence" value="ECO:0007669"/>
    <property type="project" value="UniProtKB-KW"/>
</dbReference>
<keyword evidence="5" id="KW-0106">Calcium</keyword>
<dbReference type="Gene3D" id="1.10.439.10">
    <property type="entry name" value="Penicillin Amidohydrolase, domain 1"/>
    <property type="match status" value="1"/>
</dbReference>
<comment type="similarity">
    <text evidence="1">Belongs to the peptidase S45 family.</text>
</comment>
<feature type="binding site" evidence="5">
    <location>
        <position position="347"/>
    </location>
    <ligand>
        <name>Ca(2+)</name>
        <dbReference type="ChEBI" id="CHEBI:29108"/>
    </ligand>
</feature>
<dbReference type="PIRSF" id="PIRSF001227">
    <property type="entry name" value="Pen_acylase"/>
    <property type="match status" value="1"/>
</dbReference>
<dbReference type="Gene3D" id="2.30.120.10">
    <property type="match status" value="1"/>
</dbReference>
<accession>A0A6I4HZD6</accession>
<keyword evidence="7" id="KW-1185">Reference proteome</keyword>
<evidence type="ECO:0000313" key="7">
    <source>
        <dbReference type="Proteomes" id="UP000429232"/>
    </source>
</evidence>
<dbReference type="EMBL" id="CP066775">
    <property type="protein sequence ID" value="QQL48632.1"/>
    <property type="molecule type" value="Genomic_DNA"/>
</dbReference>
<dbReference type="GO" id="GO:0016811">
    <property type="term" value="F:hydrolase activity, acting on carbon-nitrogen (but not peptide) bonds, in linear amides"/>
    <property type="evidence" value="ECO:0007669"/>
    <property type="project" value="InterPro"/>
</dbReference>
<protein>
    <submittedName>
        <fullName evidence="6">Penicillin acylase family protein</fullName>
    </submittedName>
</protein>
<keyword evidence="3" id="KW-0865">Zymogen</keyword>
<dbReference type="Gene3D" id="3.60.20.10">
    <property type="entry name" value="Glutamine Phosphoribosylpyrophosphate, subunit 1, domain 1"/>
    <property type="match status" value="1"/>
</dbReference>
<organism evidence="6 7">
    <name type="scientific">Mucilaginibacter ginkgonis</name>
    <dbReference type="NCBI Taxonomy" id="2682091"/>
    <lineage>
        <taxon>Bacteria</taxon>
        <taxon>Pseudomonadati</taxon>
        <taxon>Bacteroidota</taxon>
        <taxon>Sphingobacteriia</taxon>
        <taxon>Sphingobacteriales</taxon>
        <taxon>Sphingobacteriaceae</taxon>
        <taxon>Mucilaginibacter</taxon>
    </lineage>
</organism>